<dbReference type="RefSeq" id="WP_167674149.1">
    <property type="nucleotide sequence ID" value="NZ_JAATJS010000007.1"/>
</dbReference>
<dbReference type="Gene3D" id="1.10.600.10">
    <property type="entry name" value="Farnesyl Diphosphate Synthase"/>
    <property type="match status" value="1"/>
</dbReference>
<dbReference type="GO" id="GO:0051996">
    <property type="term" value="F:squalene synthase [NAD(P)H] activity"/>
    <property type="evidence" value="ECO:0007669"/>
    <property type="project" value="UniProtKB-EC"/>
</dbReference>
<dbReference type="SFLD" id="SFLDG01018">
    <property type="entry name" value="Squalene/Phytoene_Synthase_Lik"/>
    <property type="match status" value="1"/>
</dbReference>
<name>A0ABX0VEH3_9HYPH</name>
<accession>A0ABX0VEH3</accession>
<dbReference type="CDD" id="cd00683">
    <property type="entry name" value="Trans_IPPS_HH"/>
    <property type="match status" value="1"/>
</dbReference>
<dbReference type="EC" id="2.5.1.21" evidence="1"/>
<dbReference type="SUPFAM" id="SSF48576">
    <property type="entry name" value="Terpenoid synthases"/>
    <property type="match status" value="1"/>
</dbReference>
<dbReference type="SFLD" id="SFLDS00005">
    <property type="entry name" value="Isoprenoid_Synthase_Type_I"/>
    <property type="match status" value="1"/>
</dbReference>
<keyword evidence="2" id="KW-1185">Reference proteome</keyword>
<comment type="caution">
    <text evidence="1">The sequence shown here is derived from an EMBL/GenBank/DDBJ whole genome shotgun (WGS) entry which is preliminary data.</text>
</comment>
<reference evidence="1 2" key="1">
    <citation type="submission" date="2020-03" db="EMBL/GenBank/DDBJ databases">
        <title>The genome sequence of Microvirga sp. c23x22.</title>
        <authorList>
            <person name="Zhang X."/>
        </authorList>
    </citation>
    <scope>NUCLEOTIDE SEQUENCE [LARGE SCALE GENOMIC DNA]</scope>
    <source>
        <strain evidence="2">c23x22</strain>
    </source>
</reference>
<protein>
    <submittedName>
        <fullName evidence="1">Squalene synthase HpnC</fullName>
        <ecNumber evidence="1">2.5.1.21</ecNumber>
    </submittedName>
</protein>
<sequence length="289" mass="32372">MDTASSARTRKSTRDENFPVASWLIASQYRAPILAFYEFVRTADDVADHPTLQPLEKLRLLDQLEASLLGHNDTEPVALPLRSILRERGLTPKHALDLLDAFRLDIRKARYSTWDELIDYCRLSAMPVGRYVLDVHGESEASWPANDALCAALQIINHLQDCGEDFRTLDRVYLPLDAMQAAGADVADLNAHRSSPGLRRCLAGLAARTENFLDPTSSFAGDIRDWRLSLEVSVIHRLALRLTQLLQHQDPLSRRVHIGRTSALGITISALARRMSAHSDRQGAHQVRI</sequence>
<evidence type="ECO:0000313" key="2">
    <source>
        <dbReference type="Proteomes" id="UP000707352"/>
    </source>
</evidence>
<dbReference type="InterPro" id="IPR017827">
    <property type="entry name" value="HSQ_synthase_HpnC"/>
</dbReference>
<organism evidence="1 2">
    <name type="scientific">Microvirga terricola</name>
    <dbReference type="NCBI Taxonomy" id="2719797"/>
    <lineage>
        <taxon>Bacteria</taxon>
        <taxon>Pseudomonadati</taxon>
        <taxon>Pseudomonadota</taxon>
        <taxon>Alphaproteobacteria</taxon>
        <taxon>Hyphomicrobiales</taxon>
        <taxon>Methylobacteriaceae</taxon>
        <taxon>Microvirga</taxon>
    </lineage>
</organism>
<dbReference type="InterPro" id="IPR008949">
    <property type="entry name" value="Isoprenoid_synthase_dom_sf"/>
</dbReference>
<dbReference type="NCBIfam" id="TIGR03464">
    <property type="entry name" value="HpnC"/>
    <property type="match status" value="1"/>
</dbReference>
<dbReference type="InterPro" id="IPR033904">
    <property type="entry name" value="Trans_IPPS_HH"/>
</dbReference>
<proteinExistence type="predicted"/>
<dbReference type="SFLD" id="SFLDG01212">
    <property type="entry name" value="Phytoene_synthase_like"/>
    <property type="match status" value="1"/>
</dbReference>
<gene>
    <name evidence="1" type="primary">hpnC</name>
    <name evidence="1" type="ORF">HB375_16700</name>
</gene>
<dbReference type="InterPro" id="IPR002060">
    <property type="entry name" value="Squ/phyt_synthse"/>
</dbReference>
<dbReference type="Pfam" id="PF00494">
    <property type="entry name" value="SQS_PSY"/>
    <property type="match status" value="1"/>
</dbReference>
<dbReference type="InterPro" id="IPR044843">
    <property type="entry name" value="Trans_IPPS_bact-type"/>
</dbReference>
<dbReference type="Proteomes" id="UP000707352">
    <property type="component" value="Unassembled WGS sequence"/>
</dbReference>
<keyword evidence="1" id="KW-0808">Transferase</keyword>
<evidence type="ECO:0000313" key="1">
    <source>
        <dbReference type="EMBL" id="NIX78235.1"/>
    </source>
</evidence>
<dbReference type="PANTHER" id="PTHR31480">
    <property type="entry name" value="BIFUNCTIONAL LYCOPENE CYCLASE/PHYTOENE SYNTHASE"/>
    <property type="match status" value="1"/>
</dbReference>
<dbReference type="EMBL" id="JAATJS010000007">
    <property type="protein sequence ID" value="NIX78235.1"/>
    <property type="molecule type" value="Genomic_DNA"/>
</dbReference>